<keyword evidence="1" id="KW-0732">Signal</keyword>
<gene>
    <name evidence="2" type="ORF">DFH08DRAFT_346767</name>
</gene>
<keyword evidence="3" id="KW-1185">Reference proteome</keyword>
<sequence>MRCLMAWSPASPPASFYFFCFCFPCFLLLVHTPHSHSCVTCVQDICGPLVSTSFCAFGSYSSVHRKLNIHTYRRTHSGDFVTYNSFPRRSIYQYLFGSRSRPSCIGALPASLWDTEELSDSYLIAVLHPVSWLLTSKFKSMCQ</sequence>
<protein>
    <recommendedName>
        <fullName evidence="4">Secreted protein</fullName>
    </recommendedName>
</protein>
<name>A0AAD7EGX7_9AGAR</name>
<accession>A0AAD7EGX7</accession>
<organism evidence="2 3">
    <name type="scientific">Mycena albidolilacea</name>
    <dbReference type="NCBI Taxonomy" id="1033008"/>
    <lineage>
        <taxon>Eukaryota</taxon>
        <taxon>Fungi</taxon>
        <taxon>Dikarya</taxon>
        <taxon>Basidiomycota</taxon>
        <taxon>Agaricomycotina</taxon>
        <taxon>Agaricomycetes</taxon>
        <taxon>Agaricomycetidae</taxon>
        <taxon>Agaricales</taxon>
        <taxon>Marasmiineae</taxon>
        <taxon>Mycenaceae</taxon>
        <taxon>Mycena</taxon>
    </lineage>
</organism>
<dbReference type="Proteomes" id="UP001218218">
    <property type="component" value="Unassembled WGS sequence"/>
</dbReference>
<evidence type="ECO:0000256" key="1">
    <source>
        <dbReference type="SAM" id="SignalP"/>
    </source>
</evidence>
<feature type="signal peptide" evidence="1">
    <location>
        <begin position="1"/>
        <end position="37"/>
    </location>
</feature>
<feature type="chain" id="PRO_5042012192" description="Secreted protein" evidence="1">
    <location>
        <begin position="38"/>
        <end position="143"/>
    </location>
</feature>
<reference evidence="2" key="1">
    <citation type="submission" date="2023-03" db="EMBL/GenBank/DDBJ databases">
        <title>Massive genome expansion in bonnet fungi (Mycena s.s.) driven by repeated elements and novel gene families across ecological guilds.</title>
        <authorList>
            <consortium name="Lawrence Berkeley National Laboratory"/>
            <person name="Harder C.B."/>
            <person name="Miyauchi S."/>
            <person name="Viragh M."/>
            <person name="Kuo A."/>
            <person name="Thoen E."/>
            <person name="Andreopoulos B."/>
            <person name="Lu D."/>
            <person name="Skrede I."/>
            <person name="Drula E."/>
            <person name="Henrissat B."/>
            <person name="Morin E."/>
            <person name="Kohler A."/>
            <person name="Barry K."/>
            <person name="LaButti K."/>
            <person name="Morin E."/>
            <person name="Salamov A."/>
            <person name="Lipzen A."/>
            <person name="Mereny Z."/>
            <person name="Hegedus B."/>
            <person name="Baldrian P."/>
            <person name="Stursova M."/>
            <person name="Weitz H."/>
            <person name="Taylor A."/>
            <person name="Grigoriev I.V."/>
            <person name="Nagy L.G."/>
            <person name="Martin F."/>
            <person name="Kauserud H."/>
        </authorList>
    </citation>
    <scope>NUCLEOTIDE SEQUENCE</scope>
    <source>
        <strain evidence="2">CBHHK002</strain>
    </source>
</reference>
<comment type="caution">
    <text evidence="2">The sequence shown here is derived from an EMBL/GenBank/DDBJ whole genome shotgun (WGS) entry which is preliminary data.</text>
</comment>
<dbReference type="AlphaFoldDB" id="A0AAD7EGX7"/>
<evidence type="ECO:0008006" key="4">
    <source>
        <dbReference type="Google" id="ProtNLM"/>
    </source>
</evidence>
<dbReference type="EMBL" id="JARIHO010000045">
    <property type="protein sequence ID" value="KAJ7323902.1"/>
    <property type="molecule type" value="Genomic_DNA"/>
</dbReference>
<evidence type="ECO:0000313" key="2">
    <source>
        <dbReference type="EMBL" id="KAJ7323902.1"/>
    </source>
</evidence>
<evidence type="ECO:0000313" key="3">
    <source>
        <dbReference type="Proteomes" id="UP001218218"/>
    </source>
</evidence>
<proteinExistence type="predicted"/>